<dbReference type="Proteomes" id="UP001198163">
    <property type="component" value="Unassembled WGS sequence"/>
</dbReference>
<dbReference type="AlphaFoldDB" id="A0AAE3EH06"/>
<evidence type="ECO:0000313" key="2">
    <source>
        <dbReference type="Proteomes" id="UP001198163"/>
    </source>
</evidence>
<gene>
    <name evidence="1" type="ORF">K7J14_01355</name>
</gene>
<keyword evidence="2" id="KW-1185">Reference proteome</keyword>
<organism evidence="1 2">
    <name type="scientific">Teretinema zuelzerae</name>
    <dbReference type="NCBI Taxonomy" id="156"/>
    <lineage>
        <taxon>Bacteria</taxon>
        <taxon>Pseudomonadati</taxon>
        <taxon>Spirochaetota</taxon>
        <taxon>Spirochaetia</taxon>
        <taxon>Spirochaetales</taxon>
        <taxon>Treponemataceae</taxon>
        <taxon>Teretinema</taxon>
    </lineage>
</organism>
<reference evidence="1" key="1">
    <citation type="submission" date="2021-08" db="EMBL/GenBank/DDBJ databases">
        <title>Comparative analyses of Brucepasteria parasyntrophica and Teretinema zuelzerae.</title>
        <authorList>
            <person name="Song Y."/>
            <person name="Brune A."/>
        </authorList>
    </citation>
    <scope>NUCLEOTIDE SEQUENCE</scope>
    <source>
        <strain evidence="1">DSM 1903</strain>
    </source>
</reference>
<accession>A0AAE3EH06</accession>
<comment type="caution">
    <text evidence="1">The sequence shown here is derived from an EMBL/GenBank/DDBJ whole genome shotgun (WGS) entry which is preliminary data.</text>
</comment>
<protein>
    <submittedName>
        <fullName evidence="1">Uncharacterized protein</fullName>
    </submittedName>
</protein>
<sequence>MTREDAIFTIGYDGSAALVDKSARKNFGRLSLAELLEKGLFRAAAAAAMDSGKREDLQAVAEAYNAVSGSSYKSESIPRLFGVAKVTVNRVLAL</sequence>
<proteinExistence type="predicted"/>
<evidence type="ECO:0000313" key="1">
    <source>
        <dbReference type="EMBL" id="MCD1653344.1"/>
    </source>
</evidence>
<dbReference type="EMBL" id="JAINWA010000001">
    <property type="protein sequence ID" value="MCD1653344.1"/>
    <property type="molecule type" value="Genomic_DNA"/>
</dbReference>
<name>A0AAE3EH06_9SPIR</name>